<keyword evidence="7" id="KW-1185">Reference proteome</keyword>
<dbReference type="SUPFAM" id="SSF50969">
    <property type="entry name" value="YVTN repeat-like/Quinoprotein amine dehydrogenase"/>
    <property type="match status" value="1"/>
</dbReference>
<accession>A0A2T1N4I5</accession>
<dbReference type="InterPro" id="IPR011042">
    <property type="entry name" value="6-blade_b-propeller_TolB-like"/>
</dbReference>
<evidence type="ECO:0000256" key="3">
    <source>
        <dbReference type="ARBA" id="ARBA00022475"/>
    </source>
</evidence>
<evidence type="ECO:0000313" key="7">
    <source>
        <dbReference type="Proteomes" id="UP000238426"/>
    </source>
</evidence>
<sequence length="290" mass="33310">MRVFNIIVAAICLLIIGGGIVGFALQHKYRNQIETPQFSQSSYKITNTWKMPGKLKEISGISWLGNSKIACIEDEDGVIFIYDLNENKIKEEITFGDSGDYEAITINKTDAYVMRSDGVIFEIKNFQDKDLKTSKIETTFSSKNDMESLFYDVKNDQLITVCKYKDLSFENYKGLYAIPLKTKQLNPTPILKLHMKDKALKEFQKKKLYKTFYPSDIAIHPKTEQYYILDGRNTTLMLLSQTGKIEKVIELDEDEFPQPEGLTFSQDGKLYISTEGRKHKAAIMEVEIKK</sequence>
<dbReference type="Pfam" id="PF06977">
    <property type="entry name" value="SdiA-regulated"/>
    <property type="match status" value="1"/>
</dbReference>
<evidence type="ECO:0000256" key="5">
    <source>
        <dbReference type="SAM" id="Phobius"/>
    </source>
</evidence>
<organism evidence="6 7">
    <name type="scientific">Aurantibacter aestuarii</name>
    <dbReference type="NCBI Taxonomy" id="1266046"/>
    <lineage>
        <taxon>Bacteria</taxon>
        <taxon>Pseudomonadati</taxon>
        <taxon>Bacteroidota</taxon>
        <taxon>Flavobacteriia</taxon>
        <taxon>Flavobacteriales</taxon>
        <taxon>Flavobacteriaceae</taxon>
        <taxon>Aurantibacter</taxon>
    </lineage>
</organism>
<protein>
    <recommendedName>
        <fullName evidence="8">SdiA-regulated family protein</fullName>
    </recommendedName>
</protein>
<reference evidence="6 7" key="1">
    <citation type="submission" date="2018-03" db="EMBL/GenBank/DDBJ databases">
        <title>Mesoflavibacter sp. HG37 and Mesoflavibacter sp. HG96 sp.nov., two marine bacteria isolated from seawater of Western Pacific Ocean.</title>
        <authorList>
            <person name="Cheng H."/>
            <person name="Wu Y.-H."/>
            <person name="Guo L.-L."/>
            <person name="Xu X.-W."/>
        </authorList>
    </citation>
    <scope>NUCLEOTIDE SEQUENCE [LARGE SCALE GENOMIC DNA]</scope>
    <source>
        <strain evidence="6 7">KCTC 32269</strain>
    </source>
</reference>
<keyword evidence="3" id="KW-1003">Cell membrane</keyword>
<dbReference type="GO" id="GO:0005886">
    <property type="term" value="C:plasma membrane"/>
    <property type="evidence" value="ECO:0007669"/>
    <property type="project" value="UniProtKB-SubCell"/>
</dbReference>
<evidence type="ECO:0008006" key="8">
    <source>
        <dbReference type="Google" id="ProtNLM"/>
    </source>
</evidence>
<gene>
    <name evidence="6" type="ORF">C7H52_12965</name>
</gene>
<comment type="subcellular location">
    <subcellularLocation>
        <location evidence="1">Cell membrane</location>
    </subcellularLocation>
</comment>
<comment type="similarity">
    <text evidence="2">Belongs to the YjiK family.</text>
</comment>
<dbReference type="Proteomes" id="UP000238426">
    <property type="component" value="Unassembled WGS sequence"/>
</dbReference>
<dbReference type="InterPro" id="IPR011044">
    <property type="entry name" value="Quino_amine_DH_bsu"/>
</dbReference>
<evidence type="ECO:0000313" key="6">
    <source>
        <dbReference type="EMBL" id="PSG86055.1"/>
    </source>
</evidence>
<keyword evidence="5" id="KW-1133">Transmembrane helix</keyword>
<dbReference type="RefSeq" id="WP_106464333.1">
    <property type="nucleotide sequence ID" value="NZ_PXOQ01000019.1"/>
</dbReference>
<evidence type="ECO:0000256" key="2">
    <source>
        <dbReference type="ARBA" id="ARBA00009852"/>
    </source>
</evidence>
<proteinExistence type="inferred from homology"/>
<comment type="caution">
    <text evidence="6">The sequence shown here is derived from an EMBL/GenBank/DDBJ whole genome shotgun (WGS) entry which is preliminary data.</text>
</comment>
<keyword evidence="4 5" id="KW-0472">Membrane</keyword>
<dbReference type="EMBL" id="PXOQ01000019">
    <property type="protein sequence ID" value="PSG86055.1"/>
    <property type="molecule type" value="Genomic_DNA"/>
</dbReference>
<keyword evidence="5" id="KW-0812">Transmembrane</keyword>
<dbReference type="AlphaFoldDB" id="A0A2T1N4I5"/>
<dbReference type="Gene3D" id="2.120.10.30">
    <property type="entry name" value="TolB, C-terminal domain"/>
    <property type="match status" value="1"/>
</dbReference>
<dbReference type="InterPro" id="IPR009722">
    <property type="entry name" value="YjiK/CarP"/>
</dbReference>
<evidence type="ECO:0000256" key="1">
    <source>
        <dbReference type="ARBA" id="ARBA00004236"/>
    </source>
</evidence>
<name>A0A2T1N4I5_9FLAO</name>
<evidence type="ECO:0000256" key="4">
    <source>
        <dbReference type="ARBA" id="ARBA00023136"/>
    </source>
</evidence>
<feature type="transmembrane region" description="Helical" evidence="5">
    <location>
        <begin position="6"/>
        <end position="25"/>
    </location>
</feature>
<dbReference type="OrthoDB" id="5292493at2"/>